<sequence>MATPDEPNAELESHARELLDGNRFLTLATVSSGGQPWASPVYFSWAGEWEFFWVSAVDSEHSLNLAARPAVAITVFDSTVPPYHGRAVYAVGEGREVPADELDELLVHYPGPADRGGSPFQREKLVGDSSWRLYQAAASELWVLCPGEPGESCTLHDIMRDHRARVL</sequence>
<dbReference type="InterPro" id="IPR011576">
    <property type="entry name" value="Pyridox_Oxase_N"/>
</dbReference>
<evidence type="ECO:0000313" key="3">
    <source>
        <dbReference type="Proteomes" id="UP001151002"/>
    </source>
</evidence>
<proteinExistence type="predicted"/>
<dbReference type="Gene3D" id="2.30.110.10">
    <property type="entry name" value="Electron Transport, Fmn-binding Protein, Chain A"/>
    <property type="match status" value="1"/>
</dbReference>
<dbReference type="Proteomes" id="UP001151002">
    <property type="component" value="Unassembled WGS sequence"/>
</dbReference>
<comment type="caution">
    <text evidence="2">The sequence shown here is derived from an EMBL/GenBank/DDBJ whole genome shotgun (WGS) entry which is preliminary data.</text>
</comment>
<organism evidence="2 3">
    <name type="scientific">Paractinoplanes pyxinae</name>
    <dbReference type="NCBI Taxonomy" id="2997416"/>
    <lineage>
        <taxon>Bacteria</taxon>
        <taxon>Bacillati</taxon>
        <taxon>Actinomycetota</taxon>
        <taxon>Actinomycetes</taxon>
        <taxon>Micromonosporales</taxon>
        <taxon>Micromonosporaceae</taxon>
        <taxon>Paractinoplanes</taxon>
    </lineage>
</organism>
<dbReference type="Pfam" id="PF01243">
    <property type="entry name" value="PNPOx_N"/>
    <property type="match status" value="1"/>
</dbReference>
<keyword evidence="3" id="KW-1185">Reference proteome</keyword>
<feature type="domain" description="Pyridoxamine 5'-phosphate oxidase N-terminal" evidence="1">
    <location>
        <begin position="12"/>
        <end position="106"/>
    </location>
</feature>
<gene>
    <name evidence="2" type="ORF">OWR29_19230</name>
</gene>
<accession>A0ABT4B0X0</accession>
<evidence type="ECO:0000259" key="1">
    <source>
        <dbReference type="Pfam" id="PF01243"/>
    </source>
</evidence>
<dbReference type="SUPFAM" id="SSF50475">
    <property type="entry name" value="FMN-binding split barrel"/>
    <property type="match status" value="1"/>
</dbReference>
<protein>
    <submittedName>
        <fullName evidence="2">Pyridoxamine 5'-phosphate oxidase family protein</fullName>
    </submittedName>
</protein>
<evidence type="ECO:0000313" key="2">
    <source>
        <dbReference type="EMBL" id="MCY1140139.1"/>
    </source>
</evidence>
<dbReference type="EMBL" id="JAPNTZ010000006">
    <property type="protein sequence ID" value="MCY1140139.1"/>
    <property type="molecule type" value="Genomic_DNA"/>
</dbReference>
<reference evidence="2" key="1">
    <citation type="submission" date="2022-11" db="EMBL/GenBank/DDBJ databases">
        <authorList>
            <person name="Somphong A."/>
            <person name="Phongsopitanun W."/>
        </authorList>
    </citation>
    <scope>NUCLEOTIDE SEQUENCE</scope>
    <source>
        <strain evidence="2">Pm04-4</strain>
    </source>
</reference>
<dbReference type="InterPro" id="IPR012349">
    <property type="entry name" value="Split_barrel_FMN-bd"/>
</dbReference>
<dbReference type="RefSeq" id="WP_267564283.1">
    <property type="nucleotide sequence ID" value="NZ_JAPNTZ010000006.1"/>
</dbReference>
<name>A0ABT4B0X0_9ACTN</name>